<dbReference type="EMBL" id="CP009933">
    <property type="protein sequence ID" value="AKA70302.1"/>
    <property type="molecule type" value="Genomic_DNA"/>
</dbReference>
<dbReference type="InterPro" id="IPR029068">
    <property type="entry name" value="Glyas_Bleomycin-R_OHBP_Dase"/>
</dbReference>
<protein>
    <submittedName>
        <fullName evidence="1">Lactoylglutathione lyase</fullName>
    </submittedName>
</protein>
<dbReference type="STRING" id="1548.CSCA_3177"/>
<dbReference type="SUPFAM" id="SSF54593">
    <property type="entry name" value="Glyoxalase/Bleomycin resistance protein/Dihydroxybiphenyl dioxygenase"/>
    <property type="match status" value="1"/>
</dbReference>
<keyword evidence="2" id="KW-1185">Reference proteome</keyword>
<dbReference type="Proteomes" id="UP000033115">
    <property type="component" value="Chromosome"/>
</dbReference>
<name>A0A0E3K1V5_CLOSL</name>
<keyword evidence="1" id="KW-0456">Lyase</keyword>
<proteinExistence type="predicted"/>
<dbReference type="Gene3D" id="3.10.180.10">
    <property type="entry name" value="2,3-Dihydroxybiphenyl 1,2-Dioxygenase, domain 1"/>
    <property type="match status" value="1"/>
</dbReference>
<reference evidence="1 2" key="1">
    <citation type="journal article" date="2015" name="J. Biotechnol.">
        <title>Complete genome sequence of a malodorant-producing acetogen, Clostridium scatologenes ATCC 25775(T).</title>
        <authorList>
            <person name="Zhu Z."/>
            <person name="Guo T."/>
            <person name="Zheng H."/>
            <person name="Song T."/>
            <person name="Ouyang P."/>
            <person name="Xie J."/>
        </authorList>
    </citation>
    <scope>NUCLEOTIDE SEQUENCE [LARGE SCALE GENOMIC DNA]</scope>
    <source>
        <strain evidence="1 2">ATCC 25775</strain>
    </source>
</reference>
<accession>A0A0E3K1V5</accession>
<dbReference type="RefSeq" id="WP_242860930.1">
    <property type="nucleotide sequence ID" value="NZ_CP009933.1"/>
</dbReference>
<dbReference type="HOGENOM" id="CLU_046006_5_4_9"/>
<dbReference type="GO" id="GO:0016829">
    <property type="term" value="F:lyase activity"/>
    <property type="evidence" value="ECO:0007669"/>
    <property type="project" value="UniProtKB-KW"/>
</dbReference>
<gene>
    <name evidence="1" type="ORF">CSCA_3177</name>
</gene>
<evidence type="ECO:0000313" key="2">
    <source>
        <dbReference type="Proteomes" id="UP000033115"/>
    </source>
</evidence>
<dbReference type="KEGG" id="csq:CSCA_3177"/>
<dbReference type="Pfam" id="PF13669">
    <property type="entry name" value="Glyoxalase_4"/>
    <property type="match status" value="1"/>
</dbReference>
<organism evidence="1 2">
    <name type="scientific">Clostridium scatologenes</name>
    <dbReference type="NCBI Taxonomy" id="1548"/>
    <lineage>
        <taxon>Bacteria</taxon>
        <taxon>Bacillati</taxon>
        <taxon>Bacillota</taxon>
        <taxon>Clostridia</taxon>
        <taxon>Eubacteriales</taxon>
        <taxon>Clostridiaceae</taxon>
        <taxon>Clostridium</taxon>
    </lineage>
</organism>
<sequence length="113" mass="12715">MKEFEVLGYSLEGKVIKDIKRNVYIQFLILNGYRLELVAPSTEQAPINGILKKSGEGPYHICYETSSIDNAISELVKEKYVLIENKSGAVAFDNKNIAFLFKKGIGLIELLEM</sequence>
<evidence type="ECO:0000313" key="1">
    <source>
        <dbReference type="EMBL" id="AKA70302.1"/>
    </source>
</evidence>
<dbReference type="AlphaFoldDB" id="A0A0E3K1V5"/>